<protein>
    <submittedName>
        <fullName evidence="1">Uncharacterized protein</fullName>
    </submittedName>
</protein>
<reference evidence="1 2" key="1">
    <citation type="journal article" date="2021" name="Front. Microbiol.">
        <title>Comprehensive Comparative Genomics and Phenotyping of Methylobacterium Species.</title>
        <authorList>
            <person name="Alessa O."/>
            <person name="Ogura Y."/>
            <person name="Fujitani Y."/>
            <person name="Takami H."/>
            <person name="Hayashi T."/>
            <person name="Sahin N."/>
            <person name="Tani A."/>
        </authorList>
    </citation>
    <scope>NUCLEOTIDE SEQUENCE [LARGE SCALE GENOMIC DNA]</scope>
    <source>
        <strain evidence="1 2">DSM 23679</strain>
    </source>
</reference>
<gene>
    <name evidence="1" type="ORF">AFCDBAGC_1948</name>
</gene>
<evidence type="ECO:0000313" key="2">
    <source>
        <dbReference type="Proteomes" id="UP001055117"/>
    </source>
</evidence>
<dbReference type="RefSeq" id="WP_147751970.1">
    <property type="nucleotide sequence ID" value="NZ_BPQG01000028.1"/>
</dbReference>
<keyword evidence="2" id="KW-1185">Reference proteome</keyword>
<organism evidence="1 2">
    <name type="scientific">Methylobacterium cerastii</name>
    <dbReference type="NCBI Taxonomy" id="932741"/>
    <lineage>
        <taxon>Bacteria</taxon>
        <taxon>Pseudomonadati</taxon>
        <taxon>Pseudomonadota</taxon>
        <taxon>Alphaproteobacteria</taxon>
        <taxon>Hyphomicrobiales</taxon>
        <taxon>Methylobacteriaceae</taxon>
        <taxon>Methylobacterium</taxon>
    </lineage>
</organism>
<sequence length="93" mass="9776">MNDTPDLDRAARAIAENVYAAFCRQATMPAHPLEEQTVVTRLVEAIRPQVGGAPGAIVEAANAALSAWEQRDPDVRGPRVVAVDPADGSVTLG</sequence>
<proteinExistence type="predicted"/>
<accession>A0ABQ4QFR3</accession>
<name>A0ABQ4QFR3_9HYPH</name>
<dbReference type="EMBL" id="BPQG01000028">
    <property type="protein sequence ID" value="GJD44086.1"/>
    <property type="molecule type" value="Genomic_DNA"/>
</dbReference>
<dbReference type="Proteomes" id="UP001055117">
    <property type="component" value="Unassembled WGS sequence"/>
</dbReference>
<evidence type="ECO:0000313" key="1">
    <source>
        <dbReference type="EMBL" id="GJD44086.1"/>
    </source>
</evidence>
<comment type="caution">
    <text evidence="1">The sequence shown here is derived from an EMBL/GenBank/DDBJ whole genome shotgun (WGS) entry which is preliminary data.</text>
</comment>